<keyword evidence="5 10" id="KW-0418">Kinase</keyword>
<dbReference type="InterPro" id="IPR005999">
    <property type="entry name" value="Glycerol_kin"/>
</dbReference>
<feature type="binding site" evidence="10">
    <location>
        <position position="21"/>
    </location>
    <ligand>
        <name>ATP</name>
        <dbReference type="ChEBI" id="CHEBI:30616"/>
    </ligand>
</feature>
<feature type="binding site" evidence="10">
    <location>
        <position position="320"/>
    </location>
    <ligand>
        <name>ATP</name>
        <dbReference type="ChEBI" id="CHEBI:30616"/>
    </ligand>
</feature>
<dbReference type="Gene3D" id="3.30.420.40">
    <property type="match status" value="2"/>
</dbReference>
<dbReference type="InterPro" id="IPR018484">
    <property type="entry name" value="FGGY_N"/>
</dbReference>
<dbReference type="NCBIfam" id="TIGR01311">
    <property type="entry name" value="glycerol_kin"/>
    <property type="match status" value="1"/>
</dbReference>
<feature type="binding site" evidence="10">
    <location>
        <position position="142"/>
    </location>
    <ligand>
        <name>glycerol</name>
        <dbReference type="ChEBI" id="CHEBI:17754"/>
    </ligand>
</feature>
<sequence length="512" mass="55394">MRDPGGTLMGEYVIAIDQGTTSTRAMVFDHGGGIVSTGQLEHRQILPRAGWVEHDPIEIWRNTGEVIGQALGKASITRHDIAAIGITNQRETAVVWDRSTGLPVYNAIVWQDTRTQPIVDRLSADGGPGRFAETTGLPLNTYFSGTKLAWILEHVEGARARAEAGELLFGTIDTWLLWNLTGGVSGGVHATDVTNASRTLFMDLETLQWDDEILAAFDVPRAMLPDIRSSSEVYGTAAPSSLLRETPIAGILGDQQAATFGQAAFDAGESKNTYGTGNFLIVNTGEEIVRSDNGLLTTVGYRLGDGPAHYALEGSIAVTGSLVQWVRDNLGLISTAAEIEEIAKTADDNGGAYFVPAFSGLYAPYWRPDARGALVGLTRFVHKGHLARAVLESTAFQTREVLDAVIADTGTPPTELKVDGGMTANDTLLQFQADILGIPVVRPVVAETTALGAAYAAGLATGVWSDLDELRANWKEDRRWEPDIDQAERDRLMRQWRKAVTKTFDWVDEDVS</sequence>
<protein>
    <recommendedName>
        <fullName evidence="10">Glycerol kinase</fullName>
        <ecNumber evidence="10">2.7.1.30</ecNumber>
    </recommendedName>
    <alternativeName>
        <fullName evidence="10">ATP:glycerol 3-phosphotransferase</fullName>
    </alternativeName>
    <alternativeName>
        <fullName evidence="10">Glycerokinase</fullName>
        <shortName evidence="10">GK</shortName>
    </alternativeName>
</protein>
<feature type="domain" description="Carbohydrate kinase FGGY C-terminal" evidence="13">
    <location>
        <begin position="272"/>
        <end position="460"/>
    </location>
</feature>
<evidence type="ECO:0000256" key="3">
    <source>
        <dbReference type="ARBA" id="ARBA00022679"/>
    </source>
</evidence>
<evidence type="ECO:0000313" key="15">
    <source>
        <dbReference type="Proteomes" id="UP001144396"/>
    </source>
</evidence>
<evidence type="ECO:0000259" key="13">
    <source>
        <dbReference type="Pfam" id="PF02782"/>
    </source>
</evidence>
<feature type="binding site" evidence="10">
    <location>
        <position position="90"/>
    </location>
    <ligand>
        <name>sn-glycerol 3-phosphate</name>
        <dbReference type="ChEBI" id="CHEBI:57597"/>
    </ligand>
</feature>
<evidence type="ECO:0000259" key="12">
    <source>
        <dbReference type="Pfam" id="PF00370"/>
    </source>
</evidence>
<feature type="binding site" evidence="10">
    <location>
        <position position="20"/>
    </location>
    <ligand>
        <name>ATP</name>
        <dbReference type="ChEBI" id="CHEBI:30616"/>
    </ligand>
</feature>
<feature type="domain" description="Carbohydrate kinase FGGY N-terminal" evidence="12">
    <location>
        <begin position="12"/>
        <end position="261"/>
    </location>
</feature>
<dbReference type="InterPro" id="IPR000577">
    <property type="entry name" value="Carb_kinase_FGGY"/>
</dbReference>
<feature type="binding site" evidence="10">
    <location>
        <position position="421"/>
    </location>
    <ligand>
        <name>ADP</name>
        <dbReference type="ChEBI" id="CHEBI:456216"/>
    </ligand>
</feature>
<gene>
    <name evidence="10 14" type="primary">glpK</name>
    <name evidence="14" type="ORF">ARHIZOSPH14_31950</name>
</gene>
<dbReference type="FunFam" id="3.30.420.40:FF:000008">
    <property type="entry name" value="Glycerol kinase"/>
    <property type="match status" value="1"/>
</dbReference>
<evidence type="ECO:0000256" key="10">
    <source>
        <dbReference type="HAMAP-Rule" id="MF_00186"/>
    </source>
</evidence>
<comment type="catalytic activity">
    <reaction evidence="8 10">
        <text>glycerol + ATP = sn-glycerol 3-phosphate + ADP + H(+)</text>
        <dbReference type="Rhea" id="RHEA:21644"/>
        <dbReference type="ChEBI" id="CHEBI:15378"/>
        <dbReference type="ChEBI" id="CHEBI:17754"/>
        <dbReference type="ChEBI" id="CHEBI:30616"/>
        <dbReference type="ChEBI" id="CHEBI:57597"/>
        <dbReference type="ChEBI" id="CHEBI:456216"/>
        <dbReference type="EC" id="2.7.1.30"/>
    </reaction>
</comment>
<dbReference type="GO" id="GO:0006072">
    <property type="term" value="P:glycerol-3-phosphate metabolic process"/>
    <property type="evidence" value="ECO:0007669"/>
    <property type="project" value="InterPro"/>
</dbReference>
<organism evidence="14 15">
    <name type="scientific">Agromyces rhizosphaerae</name>
    <dbReference type="NCBI Taxonomy" id="88374"/>
    <lineage>
        <taxon>Bacteria</taxon>
        <taxon>Bacillati</taxon>
        <taxon>Actinomycetota</taxon>
        <taxon>Actinomycetes</taxon>
        <taxon>Micrococcales</taxon>
        <taxon>Microbacteriaceae</taxon>
        <taxon>Agromyces</taxon>
    </lineage>
</organism>
<dbReference type="AlphaFoldDB" id="A0A9W6FT52"/>
<dbReference type="EC" id="2.7.1.30" evidence="10"/>
<dbReference type="PROSITE" id="PS00445">
    <property type="entry name" value="FGGY_KINASES_2"/>
    <property type="match status" value="1"/>
</dbReference>
<dbReference type="Proteomes" id="UP001144396">
    <property type="component" value="Unassembled WGS sequence"/>
</dbReference>
<feature type="binding site" evidence="10">
    <location>
        <position position="324"/>
    </location>
    <ligand>
        <name>ATP</name>
        <dbReference type="ChEBI" id="CHEBI:30616"/>
    </ligand>
</feature>
<feature type="binding site" evidence="10">
    <location>
        <position position="425"/>
    </location>
    <ligand>
        <name>ADP</name>
        <dbReference type="ChEBI" id="CHEBI:456216"/>
    </ligand>
</feature>
<dbReference type="GO" id="GO:0005524">
    <property type="term" value="F:ATP binding"/>
    <property type="evidence" value="ECO:0007669"/>
    <property type="project" value="UniProtKB-UniRule"/>
</dbReference>
<evidence type="ECO:0000313" key="14">
    <source>
        <dbReference type="EMBL" id="GLI28953.1"/>
    </source>
</evidence>
<evidence type="ECO:0000256" key="8">
    <source>
        <dbReference type="ARBA" id="ARBA00052101"/>
    </source>
</evidence>
<dbReference type="Pfam" id="PF00370">
    <property type="entry name" value="FGGY_N"/>
    <property type="match status" value="1"/>
</dbReference>
<dbReference type="EMBL" id="BSDP01000001">
    <property type="protein sequence ID" value="GLI28953.1"/>
    <property type="molecule type" value="Genomic_DNA"/>
</dbReference>
<keyword evidence="4 10" id="KW-0547">Nucleotide-binding</keyword>
<dbReference type="PANTHER" id="PTHR10196">
    <property type="entry name" value="SUGAR KINASE"/>
    <property type="match status" value="1"/>
</dbReference>
<comment type="pathway">
    <text evidence="1 10">Polyol metabolism; glycerol degradation via glycerol kinase pathway; sn-glycerol 3-phosphate from glycerol: step 1/1.</text>
</comment>
<evidence type="ECO:0000256" key="11">
    <source>
        <dbReference type="RuleBase" id="RU003733"/>
    </source>
</evidence>
<dbReference type="PROSITE" id="PS00933">
    <property type="entry name" value="FGGY_KINASES_1"/>
    <property type="match status" value="1"/>
</dbReference>
<keyword evidence="3 10" id="KW-0808">Transferase</keyword>
<feature type="binding site" evidence="10">
    <location>
        <position position="91"/>
    </location>
    <ligand>
        <name>glycerol</name>
        <dbReference type="ChEBI" id="CHEBI:17754"/>
    </ligand>
</feature>
<reference evidence="14" key="1">
    <citation type="submission" date="2022-12" db="EMBL/GenBank/DDBJ databases">
        <title>Reference genome sequencing for broad-spectrum identification of bacterial and archaeal isolates by mass spectrometry.</title>
        <authorList>
            <person name="Sekiguchi Y."/>
            <person name="Tourlousse D.M."/>
        </authorList>
    </citation>
    <scope>NUCLEOTIDE SEQUENCE</scope>
    <source>
        <strain evidence="14">14</strain>
    </source>
</reference>
<feature type="binding site" evidence="10">
    <location>
        <position position="421"/>
    </location>
    <ligand>
        <name>ATP</name>
        <dbReference type="ChEBI" id="CHEBI:30616"/>
    </ligand>
</feature>
<feature type="binding site" evidence="10">
    <location>
        <position position="142"/>
    </location>
    <ligand>
        <name>sn-glycerol 3-phosphate</name>
        <dbReference type="ChEBI" id="CHEBI:57597"/>
    </ligand>
</feature>
<dbReference type="HAMAP" id="MF_00186">
    <property type="entry name" value="Glycerol_kin"/>
    <property type="match status" value="1"/>
</dbReference>
<name>A0A9W6FT52_9MICO</name>
<keyword evidence="7 10" id="KW-0067">ATP-binding</keyword>
<feature type="binding site" evidence="10">
    <location>
        <position position="320"/>
    </location>
    <ligand>
        <name>ADP</name>
        <dbReference type="ChEBI" id="CHEBI:456216"/>
    </ligand>
</feature>
<dbReference type="NCBIfam" id="NF000756">
    <property type="entry name" value="PRK00047.1"/>
    <property type="match status" value="1"/>
</dbReference>
<feature type="binding site" evidence="10">
    <location>
        <position position="276"/>
    </location>
    <ligand>
        <name>ATP</name>
        <dbReference type="ChEBI" id="CHEBI:30616"/>
    </ligand>
</feature>
<evidence type="ECO:0000256" key="1">
    <source>
        <dbReference type="ARBA" id="ARBA00005190"/>
    </source>
</evidence>
<feature type="binding site" evidence="10">
    <location>
        <position position="91"/>
    </location>
    <ligand>
        <name>sn-glycerol 3-phosphate</name>
        <dbReference type="ChEBI" id="CHEBI:57597"/>
    </ligand>
</feature>
<feature type="binding site" evidence="10">
    <location>
        <position position="255"/>
    </location>
    <ligand>
        <name>glycerol</name>
        <dbReference type="ChEBI" id="CHEBI:17754"/>
    </ligand>
</feature>
<evidence type="ECO:0000256" key="4">
    <source>
        <dbReference type="ARBA" id="ARBA00022741"/>
    </source>
</evidence>
<evidence type="ECO:0000256" key="2">
    <source>
        <dbReference type="ARBA" id="ARBA00009156"/>
    </source>
</evidence>
<evidence type="ECO:0000256" key="9">
    <source>
        <dbReference type="ARBA" id="ARBA00054633"/>
    </source>
</evidence>
<feature type="binding site" evidence="10">
    <location>
        <position position="20"/>
    </location>
    <ligand>
        <name>sn-glycerol 3-phosphate</name>
        <dbReference type="ChEBI" id="CHEBI:57597"/>
    </ligand>
</feature>
<keyword evidence="6 10" id="KW-0319">Glycerol metabolism</keyword>
<comment type="similarity">
    <text evidence="2 10 11">Belongs to the FGGY kinase family.</text>
</comment>
<dbReference type="PIRSF" id="PIRSF000538">
    <property type="entry name" value="GlpK"/>
    <property type="match status" value="1"/>
</dbReference>
<feature type="binding site" evidence="10">
    <location>
        <position position="254"/>
    </location>
    <ligand>
        <name>glycerol</name>
        <dbReference type="ChEBI" id="CHEBI:17754"/>
    </ligand>
</feature>
<feature type="binding site" evidence="10">
    <location>
        <position position="24"/>
    </location>
    <ligand>
        <name>ADP</name>
        <dbReference type="ChEBI" id="CHEBI:456216"/>
    </ligand>
</feature>
<proteinExistence type="inferred from homology"/>
<feature type="binding site" evidence="10">
    <location>
        <position position="276"/>
    </location>
    <ligand>
        <name>ADP</name>
        <dbReference type="ChEBI" id="CHEBI:456216"/>
    </ligand>
</feature>
<accession>A0A9W6FT52</accession>
<evidence type="ECO:0000256" key="5">
    <source>
        <dbReference type="ARBA" id="ARBA00022777"/>
    </source>
</evidence>
<dbReference type="GO" id="GO:0004370">
    <property type="term" value="F:glycerol kinase activity"/>
    <property type="evidence" value="ECO:0007669"/>
    <property type="project" value="UniProtKB-UniRule"/>
</dbReference>
<dbReference type="CDD" id="cd07769">
    <property type="entry name" value="ASKHA_NBD_FGGY_GK"/>
    <property type="match status" value="1"/>
</dbReference>
<feature type="binding site" evidence="10">
    <location>
        <position position="20"/>
    </location>
    <ligand>
        <name>ADP</name>
        <dbReference type="ChEBI" id="CHEBI:456216"/>
    </ligand>
</feature>
<dbReference type="SUPFAM" id="SSF53067">
    <property type="entry name" value="Actin-like ATPase domain"/>
    <property type="match status" value="2"/>
</dbReference>
<dbReference type="GO" id="GO:0019563">
    <property type="term" value="P:glycerol catabolic process"/>
    <property type="evidence" value="ECO:0007669"/>
    <property type="project" value="UniProtKB-UniRule"/>
</dbReference>
<dbReference type="InterPro" id="IPR018485">
    <property type="entry name" value="FGGY_C"/>
</dbReference>
<dbReference type="InterPro" id="IPR018483">
    <property type="entry name" value="Carb_kinase_FGGY_CS"/>
</dbReference>
<dbReference type="PANTHER" id="PTHR10196:SF69">
    <property type="entry name" value="GLYCEROL KINASE"/>
    <property type="match status" value="1"/>
</dbReference>
<comment type="function">
    <text evidence="9 10">Key enzyme in the regulation of glycerol uptake and metabolism. Catalyzes the phosphorylation of glycerol to yield sn-glycerol 3-phosphate.</text>
</comment>
<comment type="activity regulation">
    <text evidence="10">Inhibited by fructose 1,6-bisphosphate (FBP).</text>
</comment>
<feature type="binding site" evidence="10">
    <location>
        <position position="90"/>
    </location>
    <ligand>
        <name>glycerol</name>
        <dbReference type="ChEBI" id="CHEBI:17754"/>
    </ligand>
</feature>
<feature type="binding site" evidence="10">
    <location>
        <position position="22"/>
    </location>
    <ligand>
        <name>ATP</name>
        <dbReference type="ChEBI" id="CHEBI:30616"/>
    </ligand>
</feature>
<dbReference type="InterPro" id="IPR043129">
    <property type="entry name" value="ATPase_NBD"/>
</dbReference>
<comment type="caution">
    <text evidence="14">The sequence shown here is derived from an EMBL/GenBank/DDBJ whole genome shotgun (WGS) entry which is preliminary data.</text>
</comment>
<dbReference type="GO" id="GO:0005829">
    <property type="term" value="C:cytosol"/>
    <property type="evidence" value="ECO:0007669"/>
    <property type="project" value="UniProtKB-ARBA"/>
</dbReference>
<dbReference type="Pfam" id="PF02782">
    <property type="entry name" value="FGGY_C"/>
    <property type="match status" value="1"/>
</dbReference>
<dbReference type="FunFam" id="3.30.420.40:FF:000007">
    <property type="entry name" value="Glycerol kinase"/>
    <property type="match status" value="1"/>
</dbReference>
<feature type="binding site" evidence="10">
    <location>
        <position position="254"/>
    </location>
    <ligand>
        <name>sn-glycerol 3-phosphate</name>
        <dbReference type="ChEBI" id="CHEBI:57597"/>
    </ligand>
</feature>
<evidence type="ECO:0000256" key="7">
    <source>
        <dbReference type="ARBA" id="ARBA00022840"/>
    </source>
</evidence>
<evidence type="ECO:0000256" key="6">
    <source>
        <dbReference type="ARBA" id="ARBA00022798"/>
    </source>
</evidence>
<keyword evidence="15" id="KW-1185">Reference proteome</keyword>